<dbReference type="EMBL" id="HBUE01175228">
    <property type="protein sequence ID" value="CAG6517373.1"/>
    <property type="molecule type" value="Transcribed_RNA"/>
</dbReference>
<dbReference type="EMBL" id="HBUE01175210">
    <property type="protein sequence ID" value="CAG6517339.1"/>
    <property type="molecule type" value="Transcribed_RNA"/>
</dbReference>
<dbReference type="EMBL" id="HBUE01175221">
    <property type="protein sequence ID" value="CAG6517361.1"/>
    <property type="molecule type" value="Transcribed_RNA"/>
</dbReference>
<dbReference type="EMBL" id="HBUE01280759">
    <property type="protein sequence ID" value="CAG6568916.1"/>
    <property type="molecule type" value="Transcribed_RNA"/>
</dbReference>
<accession>A0A8D8J9R7</accession>
<dbReference type="EMBL" id="HBUE01280753">
    <property type="protein sequence ID" value="CAG6568905.1"/>
    <property type="molecule type" value="Transcribed_RNA"/>
</dbReference>
<dbReference type="EMBL" id="HBUE01175242">
    <property type="protein sequence ID" value="CAG6517400.1"/>
    <property type="molecule type" value="Transcribed_RNA"/>
</dbReference>
<dbReference type="EMBL" id="HBUE01280761">
    <property type="protein sequence ID" value="CAG6568920.1"/>
    <property type="molecule type" value="Transcribed_RNA"/>
</dbReference>
<dbReference type="EMBL" id="HBUE01280740">
    <property type="protein sequence ID" value="CAG6568881.1"/>
    <property type="molecule type" value="Transcribed_RNA"/>
</dbReference>
<dbReference type="EMBL" id="HBUE01175219">
    <property type="protein sequence ID" value="CAG6517357.1"/>
    <property type="molecule type" value="Transcribed_RNA"/>
</dbReference>
<dbReference type="EMBL" id="HBUE01175230">
    <property type="protein sequence ID" value="CAG6517377.1"/>
    <property type="molecule type" value="Transcribed_RNA"/>
</dbReference>
<dbReference type="EMBL" id="HBUE01280741">
    <property type="protein sequence ID" value="CAG6568883.1"/>
    <property type="molecule type" value="Transcribed_RNA"/>
</dbReference>
<dbReference type="EMBL" id="HBUE01280758">
    <property type="protein sequence ID" value="CAG6568914.1"/>
    <property type="molecule type" value="Transcribed_RNA"/>
</dbReference>
<dbReference type="EMBL" id="HBUE01175232">
    <property type="protein sequence ID" value="CAG6517381.1"/>
    <property type="molecule type" value="Transcribed_RNA"/>
</dbReference>
<dbReference type="EMBL" id="HBUE01175222">
    <property type="protein sequence ID" value="CAG6517363.1"/>
    <property type="molecule type" value="Transcribed_RNA"/>
</dbReference>
<dbReference type="EMBL" id="HBUE01175238">
    <property type="protein sequence ID" value="CAG6517392.1"/>
    <property type="molecule type" value="Transcribed_RNA"/>
</dbReference>
<dbReference type="EMBL" id="HBUE01280742">
    <property type="protein sequence ID" value="CAG6568885.1"/>
    <property type="molecule type" value="Transcribed_RNA"/>
</dbReference>
<evidence type="ECO:0000313" key="2">
    <source>
        <dbReference type="EMBL" id="CAG6568920.1"/>
    </source>
</evidence>
<dbReference type="EMBL" id="HBUE01068757">
    <property type="protein sequence ID" value="CAG6471807.1"/>
    <property type="molecule type" value="Transcribed_RNA"/>
</dbReference>
<dbReference type="EMBL" id="HBUE01280736">
    <property type="protein sequence ID" value="CAG6568873.1"/>
    <property type="molecule type" value="Transcribed_RNA"/>
</dbReference>
<dbReference type="EMBL" id="HBUE01068762">
    <property type="protein sequence ID" value="CAG6471815.1"/>
    <property type="molecule type" value="Transcribed_RNA"/>
</dbReference>
<dbReference type="EMBL" id="HBUE01280757">
    <property type="protein sequence ID" value="CAG6568912.1"/>
    <property type="molecule type" value="Transcribed_RNA"/>
</dbReference>
<dbReference type="EMBL" id="HBUE01175214">
    <property type="protein sequence ID" value="CAG6517347.1"/>
    <property type="molecule type" value="Transcribed_RNA"/>
</dbReference>
<dbReference type="EMBL" id="HBUE01280737">
    <property type="protein sequence ID" value="CAG6568875.1"/>
    <property type="molecule type" value="Transcribed_RNA"/>
</dbReference>
<dbReference type="EMBL" id="HBUE01175207">
    <property type="protein sequence ID" value="CAG6517333.1"/>
    <property type="molecule type" value="Transcribed_RNA"/>
</dbReference>
<dbReference type="EMBL" id="HBUE01280746">
    <property type="protein sequence ID" value="CAG6568891.1"/>
    <property type="molecule type" value="Transcribed_RNA"/>
</dbReference>
<dbReference type="EMBL" id="HBUE01280750">
    <property type="protein sequence ID" value="CAG6568899.1"/>
    <property type="molecule type" value="Transcribed_RNA"/>
</dbReference>
<dbReference type="EMBL" id="HBUE01068761">
    <property type="protein sequence ID" value="CAG6471813.1"/>
    <property type="molecule type" value="Transcribed_RNA"/>
</dbReference>
<dbReference type="EMBL" id="HBUE01280749">
    <property type="protein sequence ID" value="CAG6568897.1"/>
    <property type="molecule type" value="Transcribed_RNA"/>
</dbReference>
<feature type="region of interest" description="Disordered" evidence="1">
    <location>
        <begin position="1"/>
        <end position="53"/>
    </location>
</feature>
<dbReference type="EMBL" id="HBUE01175236">
    <property type="protein sequence ID" value="CAG6517388.1"/>
    <property type="molecule type" value="Transcribed_RNA"/>
</dbReference>
<dbReference type="EMBL" id="HBUE01068753">
    <property type="protein sequence ID" value="CAG6471802.1"/>
    <property type="molecule type" value="Transcribed_RNA"/>
</dbReference>
<reference evidence="2" key="1">
    <citation type="submission" date="2021-05" db="EMBL/GenBank/DDBJ databases">
        <authorList>
            <person name="Alioto T."/>
            <person name="Alioto T."/>
            <person name="Gomez Garrido J."/>
        </authorList>
    </citation>
    <scope>NUCLEOTIDE SEQUENCE</scope>
</reference>
<dbReference type="EMBL" id="HBUE01280751">
    <property type="protein sequence ID" value="CAG6568901.1"/>
    <property type="molecule type" value="Transcribed_RNA"/>
</dbReference>
<name>A0A8D8J9R7_CULPI</name>
<dbReference type="EMBL" id="HBUE01280728">
    <property type="protein sequence ID" value="CAG6568857.1"/>
    <property type="molecule type" value="Transcribed_RNA"/>
</dbReference>
<dbReference type="EMBL" id="HBUE01280762">
    <property type="protein sequence ID" value="CAG6568922.1"/>
    <property type="molecule type" value="Transcribed_RNA"/>
</dbReference>
<dbReference type="EMBL" id="HBUE01175215">
    <property type="protein sequence ID" value="CAG6517349.1"/>
    <property type="molecule type" value="Transcribed_RNA"/>
</dbReference>
<dbReference type="EMBL" id="HBUE01280739">
    <property type="protein sequence ID" value="CAG6568879.1"/>
    <property type="molecule type" value="Transcribed_RNA"/>
</dbReference>
<dbReference type="EMBL" id="HBUE01280735">
    <property type="protein sequence ID" value="CAG6568871.1"/>
    <property type="molecule type" value="Transcribed_RNA"/>
</dbReference>
<dbReference type="EMBL" id="HBUE01280755">
    <property type="protein sequence ID" value="CAG6568908.1"/>
    <property type="molecule type" value="Transcribed_RNA"/>
</dbReference>
<dbReference type="EMBL" id="HBUE01175220">
    <property type="protein sequence ID" value="CAG6517359.1"/>
    <property type="molecule type" value="Transcribed_RNA"/>
</dbReference>
<dbReference type="EMBL" id="HBUE01280743">
    <property type="protein sequence ID" value="CAG6568887.1"/>
    <property type="molecule type" value="Transcribed_RNA"/>
</dbReference>
<dbReference type="AlphaFoldDB" id="A0A8D8J9R7"/>
<dbReference type="EMBL" id="HBUE01280744">
    <property type="protein sequence ID" value="CAG6568889.1"/>
    <property type="molecule type" value="Transcribed_RNA"/>
</dbReference>
<organism evidence="2">
    <name type="scientific">Culex pipiens</name>
    <name type="common">House mosquito</name>
    <dbReference type="NCBI Taxonomy" id="7175"/>
    <lineage>
        <taxon>Eukaryota</taxon>
        <taxon>Metazoa</taxon>
        <taxon>Ecdysozoa</taxon>
        <taxon>Arthropoda</taxon>
        <taxon>Hexapoda</taxon>
        <taxon>Insecta</taxon>
        <taxon>Pterygota</taxon>
        <taxon>Neoptera</taxon>
        <taxon>Endopterygota</taxon>
        <taxon>Diptera</taxon>
        <taxon>Nematocera</taxon>
        <taxon>Culicoidea</taxon>
        <taxon>Culicidae</taxon>
        <taxon>Culicinae</taxon>
        <taxon>Culicini</taxon>
        <taxon>Culex</taxon>
        <taxon>Culex</taxon>
    </lineage>
</organism>
<dbReference type="EMBL" id="HBUE01068760">
    <property type="protein sequence ID" value="CAG6471811.1"/>
    <property type="molecule type" value="Transcribed_RNA"/>
</dbReference>
<dbReference type="EMBL" id="HBUE01068756">
    <property type="protein sequence ID" value="CAG6471805.1"/>
    <property type="molecule type" value="Transcribed_RNA"/>
</dbReference>
<dbReference type="EMBL" id="HBUE01068749">
    <property type="protein sequence ID" value="CAG6471796.1"/>
    <property type="molecule type" value="Transcribed_RNA"/>
</dbReference>
<dbReference type="EMBL" id="HBUE01175216">
    <property type="protein sequence ID" value="CAG6517351.1"/>
    <property type="molecule type" value="Transcribed_RNA"/>
</dbReference>
<dbReference type="EMBL" id="HBUE01068748">
    <property type="protein sequence ID" value="CAG6471794.1"/>
    <property type="molecule type" value="Transcribed_RNA"/>
</dbReference>
<proteinExistence type="predicted"/>
<dbReference type="EMBL" id="HBUE01175240">
    <property type="protein sequence ID" value="CAG6517396.1"/>
    <property type="molecule type" value="Transcribed_RNA"/>
</dbReference>
<dbReference type="EMBL" id="HBUE01175235">
    <property type="protein sequence ID" value="CAG6517386.1"/>
    <property type="molecule type" value="Transcribed_RNA"/>
</dbReference>
<dbReference type="EMBL" id="HBUE01175239">
    <property type="protein sequence ID" value="CAG6517394.1"/>
    <property type="molecule type" value="Transcribed_RNA"/>
</dbReference>
<dbReference type="EMBL" id="HBUE01175213">
    <property type="protein sequence ID" value="CAG6517345.1"/>
    <property type="molecule type" value="Transcribed_RNA"/>
</dbReference>
<dbReference type="EMBL" id="HBUE01280760">
    <property type="protein sequence ID" value="CAG6568918.1"/>
    <property type="molecule type" value="Transcribed_RNA"/>
</dbReference>
<dbReference type="EMBL" id="HBUE01280731">
    <property type="protein sequence ID" value="CAG6568863.1"/>
    <property type="molecule type" value="Transcribed_RNA"/>
</dbReference>
<protein>
    <submittedName>
        <fullName evidence="2">(northern house mosquito) hypothetical protein</fullName>
    </submittedName>
</protein>
<dbReference type="EMBL" id="HBUE01175234">
    <property type="protein sequence ID" value="CAG6517384.1"/>
    <property type="molecule type" value="Transcribed_RNA"/>
</dbReference>
<dbReference type="EMBL" id="HBUE01175223">
    <property type="protein sequence ID" value="CAG6517365.1"/>
    <property type="molecule type" value="Transcribed_RNA"/>
</dbReference>
<dbReference type="EMBL" id="HBUE01175218">
    <property type="protein sequence ID" value="CAG6517355.1"/>
    <property type="molecule type" value="Transcribed_RNA"/>
</dbReference>
<dbReference type="EMBL" id="HBUE01175225">
    <property type="protein sequence ID" value="CAG6517367.1"/>
    <property type="molecule type" value="Transcribed_RNA"/>
</dbReference>
<dbReference type="EMBL" id="HBUE01175229">
    <property type="protein sequence ID" value="CAG6517375.1"/>
    <property type="molecule type" value="Transcribed_RNA"/>
</dbReference>
<dbReference type="EMBL" id="HBUE01175241">
    <property type="protein sequence ID" value="CAG6517398.1"/>
    <property type="molecule type" value="Transcribed_RNA"/>
</dbReference>
<dbReference type="EMBL" id="HBUE01068746">
    <property type="protein sequence ID" value="CAG6471791.1"/>
    <property type="molecule type" value="Transcribed_RNA"/>
</dbReference>
<dbReference type="EMBL" id="HBUE01280763">
    <property type="protein sequence ID" value="CAG6568924.1"/>
    <property type="molecule type" value="Transcribed_RNA"/>
</dbReference>
<dbReference type="EMBL" id="HBUE01280756">
    <property type="protein sequence ID" value="CAG6568910.1"/>
    <property type="molecule type" value="Transcribed_RNA"/>
</dbReference>
<dbReference type="EMBL" id="HBUE01280734">
    <property type="protein sequence ID" value="CAG6568869.1"/>
    <property type="molecule type" value="Transcribed_RNA"/>
</dbReference>
<dbReference type="EMBL" id="HBUE01280748">
    <property type="protein sequence ID" value="CAG6568895.1"/>
    <property type="molecule type" value="Transcribed_RNA"/>
</dbReference>
<evidence type="ECO:0000256" key="1">
    <source>
        <dbReference type="SAM" id="MobiDB-lite"/>
    </source>
</evidence>
<dbReference type="EMBL" id="HBUE01175227">
    <property type="protein sequence ID" value="CAG6517371.1"/>
    <property type="molecule type" value="Transcribed_RNA"/>
</dbReference>
<sequence length="130" mass="14435">MRCNDSTRVLEKQRGKRRRGQTAETAGARVQRDAPSERIPGGSTRKQLQLQQPPAEIYGRRSGRARPGFGAGDDAQLVILVVTDVEDLDQAITSFGLKVKKKLSASSLCKEAKERAKSRILVAFILRFRL</sequence>
<dbReference type="EMBL" id="HBUE01175237">
    <property type="protein sequence ID" value="CAG6517390.1"/>
    <property type="molecule type" value="Transcribed_RNA"/>
</dbReference>